<keyword evidence="1" id="KW-0732">Signal</keyword>
<name>A0ABN7AIC9_9HEMI</name>
<evidence type="ECO:0000256" key="1">
    <source>
        <dbReference type="SAM" id="SignalP"/>
    </source>
</evidence>
<feature type="signal peptide" evidence="1">
    <location>
        <begin position="1"/>
        <end position="19"/>
    </location>
</feature>
<evidence type="ECO:0000313" key="3">
    <source>
        <dbReference type="Proteomes" id="UP001307889"/>
    </source>
</evidence>
<dbReference type="PANTHER" id="PTHR35842">
    <property type="entry name" value="SI:CH211-67E16.11"/>
    <property type="match status" value="1"/>
</dbReference>
<dbReference type="Proteomes" id="UP001307889">
    <property type="component" value="Chromosome 3"/>
</dbReference>
<feature type="chain" id="PRO_5045629316" description="VWFA domain-containing protein" evidence="1">
    <location>
        <begin position="20"/>
        <end position="464"/>
    </location>
</feature>
<evidence type="ECO:0000313" key="2">
    <source>
        <dbReference type="EMBL" id="BES92023.1"/>
    </source>
</evidence>
<keyword evidence="3" id="KW-1185">Reference proteome</keyword>
<organism evidence="2 3">
    <name type="scientific">Nesidiocoris tenuis</name>
    <dbReference type="NCBI Taxonomy" id="355587"/>
    <lineage>
        <taxon>Eukaryota</taxon>
        <taxon>Metazoa</taxon>
        <taxon>Ecdysozoa</taxon>
        <taxon>Arthropoda</taxon>
        <taxon>Hexapoda</taxon>
        <taxon>Insecta</taxon>
        <taxon>Pterygota</taxon>
        <taxon>Neoptera</taxon>
        <taxon>Paraneoptera</taxon>
        <taxon>Hemiptera</taxon>
        <taxon>Heteroptera</taxon>
        <taxon>Panheteroptera</taxon>
        <taxon>Cimicomorpha</taxon>
        <taxon>Miridae</taxon>
        <taxon>Dicyphina</taxon>
        <taxon>Nesidiocoris</taxon>
    </lineage>
</organism>
<protein>
    <recommendedName>
        <fullName evidence="4">VWFA domain-containing protein</fullName>
    </recommendedName>
</protein>
<accession>A0ABN7AIC9</accession>
<sequence>MRWAMLCIVVFYFILEGLADYQGSSAARWASAALRLLETESCPRCVASRSQMRLYVAEPTRKGKLRPYVADGSVRHGGLHDAVVVLDPKPLLRFGHQVFMFFVDLNVSRERCDAFGGLLLDGGDCVQLWKRTRCHRRSPSKRAASCQLIFLPEVRLANGAGDDLLTCRPQFGFISSCPQTAVKKRVTTCDPLATNSKTCDTTNYLKTQCSFMQTCDHAMLISGGWNRQLAEEEALNNLKIVNSMLLRNGFLTNNIKTFYANGFVGDDDLGDVYPSGLKLALRYHLRTLCETPRCADSLVIYLNSPTRPDGASLLWDKDDNGEADETEVYTAKELLRDVQDCRAKRVIVLSDQSFSEEFIRLSMKHASSLRNVIALGVGSTDSKQSMVSLLAQQNGNTCISQLVSRSSTVKFAGEMDDILNSTLSGGPCFVPESDASPEKYFGCQNLSTLEMLEPMGEVQDNDER</sequence>
<evidence type="ECO:0008006" key="4">
    <source>
        <dbReference type="Google" id="ProtNLM"/>
    </source>
</evidence>
<dbReference type="PANTHER" id="PTHR35842:SF1">
    <property type="entry name" value="SI:CH211-67E16.11"/>
    <property type="match status" value="1"/>
</dbReference>
<reference evidence="2 3" key="1">
    <citation type="submission" date="2023-09" db="EMBL/GenBank/DDBJ databases">
        <title>Nesidiocoris tenuis whole genome shotgun sequence.</title>
        <authorList>
            <person name="Shibata T."/>
            <person name="Shimoda M."/>
            <person name="Kobayashi T."/>
            <person name="Uehara T."/>
        </authorList>
    </citation>
    <scope>NUCLEOTIDE SEQUENCE [LARGE SCALE GENOMIC DNA]</scope>
    <source>
        <strain evidence="2 3">Japan</strain>
    </source>
</reference>
<gene>
    <name evidence="2" type="ORF">NTJ_04831</name>
</gene>
<dbReference type="EMBL" id="AP028911">
    <property type="protein sequence ID" value="BES92023.1"/>
    <property type="molecule type" value="Genomic_DNA"/>
</dbReference>
<proteinExistence type="predicted"/>